<evidence type="ECO:0000256" key="1">
    <source>
        <dbReference type="SAM" id="Phobius"/>
    </source>
</evidence>
<feature type="transmembrane region" description="Helical" evidence="1">
    <location>
        <begin position="111"/>
        <end position="131"/>
    </location>
</feature>
<dbReference type="Proteomes" id="UP000834458">
    <property type="component" value="Unassembled WGS sequence"/>
</dbReference>
<name>A0AA35D9W6_9BURK</name>
<sequence length="171" mass="18145">MRQTLLTRVVPESMPAAVIVLLLLGCSLPALLPGRRQFGAALAVVAVLLVVWAILALQDLEANPSVGDGPAFFALVFLFGLAQVVILASVLGRWLVRWLAQKLSGRARQKVVRGLMVVGMVPLVVVLLRWADGASGTAVVLAVLVGFPPLWLGAALTLWPGQVSMPGRSPW</sequence>
<comment type="caution">
    <text evidence="2">The sequence shown here is derived from an EMBL/GenBank/DDBJ whole genome shotgun (WGS) entry which is preliminary data.</text>
</comment>
<keyword evidence="1" id="KW-1133">Transmembrane helix</keyword>
<dbReference type="EMBL" id="CAHPSC010000053">
    <property type="protein sequence ID" value="CAB5704087.1"/>
    <property type="molecule type" value="Genomic_DNA"/>
</dbReference>
<feature type="transmembrane region" description="Helical" evidence="1">
    <location>
        <begin position="14"/>
        <end position="32"/>
    </location>
</feature>
<proteinExistence type="predicted"/>
<feature type="transmembrane region" description="Helical" evidence="1">
    <location>
        <begin position="137"/>
        <end position="159"/>
    </location>
</feature>
<keyword evidence="1" id="KW-0812">Transmembrane</keyword>
<protein>
    <submittedName>
        <fullName evidence="2">Uncharacterized protein</fullName>
    </submittedName>
</protein>
<evidence type="ECO:0000313" key="3">
    <source>
        <dbReference type="Proteomes" id="UP000834458"/>
    </source>
</evidence>
<feature type="transmembrane region" description="Helical" evidence="1">
    <location>
        <begin position="39"/>
        <end position="58"/>
    </location>
</feature>
<accession>A0AA35D9W6</accession>
<reference evidence="2" key="1">
    <citation type="submission" date="2020-05" db="EMBL/GenBank/DDBJ databases">
        <authorList>
            <person name="Delgado-Blas J."/>
        </authorList>
    </citation>
    <scope>NUCLEOTIDE SEQUENCE</scope>
    <source>
        <strain evidence="2">BB1454</strain>
    </source>
</reference>
<gene>
    <name evidence="2" type="ORF">GHA_03019</name>
</gene>
<dbReference type="RefSeq" id="WP_267970579.1">
    <property type="nucleotide sequence ID" value="NZ_CAHPRW010000055.1"/>
</dbReference>
<evidence type="ECO:0000313" key="2">
    <source>
        <dbReference type="EMBL" id="CAB5704087.1"/>
    </source>
</evidence>
<dbReference type="AlphaFoldDB" id="A0AA35D9W6"/>
<feature type="transmembrane region" description="Helical" evidence="1">
    <location>
        <begin position="70"/>
        <end position="91"/>
    </location>
</feature>
<keyword evidence="1" id="KW-0472">Membrane</keyword>
<organism evidence="2 3">
    <name type="scientific">Comamonas aquatica</name>
    <dbReference type="NCBI Taxonomy" id="225991"/>
    <lineage>
        <taxon>Bacteria</taxon>
        <taxon>Pseudomonadati</taxon>
        <taxon>Pseudomonadota</taxon>
        <taxon>Betaproteobacteria</taxon>
        <taxon>Burkholderiales</taxon>
        <taxon>Comamonadaceae</taxon>
        <taxon>Comamonas</taxon>
    </lineage>
</organism>